<feature type="compositionally biased region" description="Polar residues" evidence="6">
    <location>
        <begin position="314"/>
        <end position="332"/>
    </location>
</feature>
<organism evidence="9 10">
    <name type="scientific">Bipolaris oryzae ATCC 44560</name>
    <dbReference type="NCBI Taxonomy" id="930090"/>
    <lineage>
        <taxon>Eukaryota</taxon>
        <taxon>Fungi</taxon>
        <taxon>Dikarya</taxon>
        <taxon>Ascomycota</taxon>
        <taxon>Pezizomycotina</taxon>
        <taxon>Dothideomycetes</taxon>
        <taxon>Pleosporomycetidae</taxon>
        <taxon>Pleosporales</taxon>
        <taxon>Pleosporineae</taxon>
        <taxon>Pleosporaceae</taxon>
        <taxon>Bipolaris</taxon>
    </lineage>
</organism>
<keyword evidence="4 7" id="KW-0472">Membrane</keyword>
<evidence type="ECO:0000256" key="4">
    <source>
        <dbReference type="ARBA" id="ARBA00023136"/>
    </source>
</evidence>
<feature type="compositionally biased region" description="Polar residues" evidence="6">
    <location>
        <begin position="372"/>
        <end position="382"/>
    </location>
</feature>
<dbReference type="InterPro" id="IPR052337">
    <property type="entry name" value="SAT4-like"/>
</dbReference>
<evidence type="ECO:0000313" key="10">
    <source>
        <dbReference type="Proteomes" id="UP000054032"/>
    </source>
</evidence>
<dbReference type="GO" id="GO:0016020">
    <property type="term" value="C:membrane"/>
    <property type="evidence" value="ECO:0007669"/>
    <property type="project" value="UniProtKB-SubCell"/>
</dbReference>
<feature type="transmembrane region" description="Helical" evidence="7">
    <location>
        <begin position="79"/>
        <end position="102"/>
    </location>
</feature>
<dbReference type="InterPro" id="IPR049326">
    <property type="entry name" value="Rhodopsin_dom_fungi"/>
</dbReference>
<keyword evidence="3 7" id="KW-1133">Transmembrane helix</keyword>
<sequence length="391" mass="42981">MIDPAGLLRGTNALVSRAGGIHVPPEVIASWPTPNYISPEERTSAAPVFLSILLVVTILVYGARMWARLTMTKNAGLDDVLISISMVPLIGLSIATILGMKIYGFQWHMWDQTPTTKTTTTYVTMAIELTYMISTILIKISILLFYRRLTGSSTTRFIYLVWACIAACILYFAAFVILIFFTCSVAVGRKDCAEEGPFIVSVTTVSTAQDLVICLLPALLISNLQMPKRQKLAVCGIFGLGLVTTLCGIMRLYYAVYLYYFTYDATWYAYYGWIWTVLETDLGLICASAPALRVFFRHSLGLISSHTGDPRSGANKTSSGILSNRATHSGPLTRSGDSKDPESQGDEIYLDSIIVERGLSSRIQERDDASQKSDSSTRNLTTIIHGPVSKS</sequence>
<dbReference type="RefSeq" id="XP_007692281.1">
    <property type="nucleotide sequence ID" value="XM_007694091.1"/>
</dbReference>
<evidence type="ECO:0000256" key="5">
    <source>
        <dbReference type="ARBA" id="ARBA00038359"/>
    </source>
</evidence>
<feature type="transmembrane region" description="Helical" evidence="7">
    <location>
        <begin position="48"/>
        <end position="67"/>
    </location>
</feature>
<feature type="transmembrane region" description="Helical" evidence="7">
    <location>
        <begin position="273"/>
        <end position="296"/>
    </location>
</feature>
<dbReference type="AlphaFoldDB" id="W6YUJ7"/>
<feature type="transmembrane region" description="Helical" evidence="7">
    <location>
        <begin position="122"/>
        <end position="145"/>
    </location>
</feature>
<feature type="region of interest" description="Disordered" evidence="6">
    <location>
        <begin position="363"/>
        <end position="391"/>
    </location>
</feature>
<keyword evidence="10" id="KW-1185">Reference proteome</keyword>
<comment type="similarity">
    <text evidence="5">Belongs to the SAT4 family.</text>
</comment>
<dbReference type="KEGG" id="bor:COCMIDRAFT_29999"/>
<dbReference type="GeneID" id="19121601"/>
<reference evidence="9 10" key="1">
    <citation type="journal article" date="2013" name="PLoS Genet.">
        <title>Comparative genome structure, secondary metabolite, and effector coding capacity across Cochliobolus pathogens.</title>
        <authorList>
            <person name="Condon B.J."/>
            <person name="Leng Y."/>
            <person name="Wu D."/>
            <person name="Bushley K.E."/>
            <person name="Ohm R.A."/>
            <person name="Otillar R."/>
            <person name="Martin J."/>
            <person name="Schackwitz W."/>
            <person name="Grimwood J."/>
            <person name="MohdZainudin N."/>
            <person name="Xue C."/>
            <person name="Wang R."/>
            <person name="Manning V.A."/>
            <person name="Dhillon B."/>
            <person name="Tu Z.J."/>
            <person name="Steffenson B.J."/>
            <person name="Salamov A."/>
            <person name="Sun H."/>
            <person name="Lowry S."/>
            <person name="LaButti K."/>
            <person name="Han J."/>
            <person name="Copeland A."/>
            <person name="Lindquist E."/>
            <person name="Barry K."/>
            <person name="Schmutz J."/>
            <person name="Baker S.E."/>
            <person name="Ciuffetti L.M."/>
            <person name="Grigoriev I.V."/>
            <person name="Zhong S."/>
            <person name="Turgeon B.G."/>
        </authorList>
    </citation>
    <scope>NUCLEOTIDE SEQUENCE [LARGE SCALE GENOMIC DNA]</scope>
    <source>
        <strain evidence="9 10">ATCC 44560</strain>
    </source>
</reference>
<accession>W6YUJ7</accession>
<evidence type="ECO:0000256" key="2">
    <source>
        <dbReference type="ARBA" id="ARBA00022692"/>
    </source>
</evidence>
<dbReference type="eggNOG" id="ENOG502SNAH">
    <property type="taxonomic scope" value="Eukaryota"/>
</dbReference>
<dbReference type="HOGENOM" id="CLU_028200_25_4_1"/>
<keyword evidence="2 7" id="KW-0812">Transmembrane</keyword>
<dbReference type="Proteomes" id="UP000054032">
    <property type="component" value="Unassembled WGS sequence"/>
</dbReference>
<evidence type="ECO:0000313" key="9">
    <source>
        <dbReference type="EMBL" id="EUC41203.1"/>
    </source>
</evidence>
<evidence type="ECO:0000256" key="6">
    <source>
        <dbReference type="SAM" id="MobiDB-lite"/>
    </source>
</evidence>
<dbReference type="PANTHER" id="PTHR33048:SF129">
    <property type="entry name" value="INTEGRAL MEMBRANE PROTEIN-RELATED"/>
    <property type="match status" value="1"/>
</dbReference>
<evidence type="ECO:0000259" key="8">
    <source>
        <dbReference type="Pfam" id="PF20684"/>
    </source>
</evidence>
<name>W6YUJ7_COCMI</name>
<gene>
    <name evidence="9" type="ORF">COCMIDRAFT_29999</name>
</gene>
<feature type="transmembrane region" description="Helical" evidence="7">
    <location>
        <begin position="232"/>
        <end position="253"/>
    </location>
</feature>
<dbReference type="EMBL" id="KI964115">
    <property type="protein sequence ID" value="EUC41203.1"/>
    <property type="molecule type" value="Genomic_DNA"/>
</dbReference>
<proteinExistence type="inferred from homology"/>
<feature type="domain" description="Rhodopsin" evidence="8">
    <location>
        <begin position="63"/>
        <end position="297"/>
    </location>
</feature>
<dbReference type="PANTHER" id="PTHR33048">
    <property type="entry name" value="PTH11-LIKE INTEGRAL MEMBRANE PROTEIN (AFU_ORTHOLOGUE AFUA_5G11245)"/>
    <property type="match status" value="1"/>
</dbReference>
<feature type="region of interest" description="Disordered" evidence="6">
    <location>
        <begin position="308"/>
        <end position="344"/>
    </location>
</feature>
<protein>
    <recommendedName>
        <fullName evidence="8">Rhodopsin domain-containing protein</fullName>
    </recommendedName>
</protein>
<evidence type="ECO:0000256" key="1">
    <source>
        <dbReference type="ARBA" id="ARBA00004141"/>
    </source>
</evidence>
<feature type="transmembrane region" description="Helical" evidence="7">
    <location>
        <begin position="157"/>
        <end position="187"/>
    </location>
</feature>
<dbReference type="OrthoDB" id="4525788at2759"/>
<evidence type="ECO:0000256" key="3">
    <source>
        <dbReference type="ARBA" id="ARBA00022989"/>
    </source>
</evidence>
<feature type="transmembrane region" description="Helical" evidence="7">
    <location>
        <begin position="199"/>
        <end position="220"/>
    </location>
</feature>
<evidence type="ECO:0000256" key="7">
    <source>
        <dbReference type="SAM" id="Phobius"/>
    </source>
</evidence>
<comment type="subcellular location">
    <subcellularLocation>
        <location evidence="1">Membrane</location>
        <topology evidence="1">Multi-pass membrane protein</topology>
    </subcellularLocation>
</comment>
<dbReference type="Pfam" id="PF20684">
    <property type="entry name" value="Fung_rhodopsin"/>
    <property type="match status" value="1"/>
</dbReference>